<keyword evidence="4" id="KW-0812">Transmembrane</keyword>
<evidence type="ECO:0000313" key="5">
    <source>
        <dbReference type="EMBL" id="KAF2417996.1"/>
    </source>
</evidence>
<reference evidence="5" key="1">
    <citation type="journal article" date="2020" name="Stud. Mycol.">
        <title>101 Dothideomycetes genomes: a test case for predicting lifestyles and emergence of pathogens.</title>
        <authorList>
            <person name="Haridas S."/>
            <person name="Albert R."/>
            <person name="Binder M."/>
            <person name="Bloem J."/>
            <person name="Labutti K."/>
            <person name="Salamov A."/>
            <person name="Andreopoulos B."/>
            <person name="Baker S."/>
            <person name="Barry K."/>
            <person name="Bills G."/>
            <person name="Bluhm B."/>
            <person name="Cannon C."/>
            <person name="Castanera R."/>
            <person name="Culley D."/>
            <person name="Daum C."/>
            <person name="Ezra D."/>
            <person name="Gonzalez J."/>
            <person name="Henrissat B."/>
            <person name="Kuo A."/>
            <person name="Liang C."/>
            <person name="Lipzen A."/>
            <person name="Lutzoni F."/>
            <person name="Magnuson J."/>
            <person name="Mondo S."/>
            <person name="Nolan M."/>
            <person name="Ohm R."/>
            <person name="Pangilinan J."/>
            <person name="Park H.-J."/>
            <person name="Ramirez L."/>
            <person name="Alfaro M."/>
            <person name="Sun H."/>
            <person name="Tritt A."/>
            <person name="Yoshinaga Y."/>
            <person name="Zwiers L.-H."/>
            <person name="Turgeon B."/>
            <person name="Goodwin S."/>
            <person name="Spatafora J."/>
            <person name="Crous P."/>
            <person name="Grigoriev I."/>
        </authorList>
    </citation>
    <scope>NUCLEOTIDE SEQUENCE</scope>
    <source>
        <strain evidence="5">CBS 130266</strain>
    </source>
</reference>
<keyword evidence="2" id="KW-0479">Metal-binding</keyword>
<dbReference type="OrthoDB" id="3366823at2759"/>
<sequence length="550" mass="61356">MAQSSKPYQDWDVSVLIAFLTTFLTIVVLSTRLITGNGSIESAGLEKGSRPPMLPYWFPFIGHLSNFLYDPEALLNQARNVFPSGIFALKLGKYRHNVVYSPGLIQNLLSQLKSNKDTQDMRSTVMINVFGMDSKYAGTYFQIKPNLARAISPHLEFTSGTNERFDDLLKRLQGNLPDLVTFNPSMVDQEPWERLGFVTPSEDGNEAEASLLPLTQIFLTQMTLDTLFTPSILSDSDRMDFAPLLLALTQSHALLLTGLPRTLPHPSLPTAHLTRKRLLNHIDALHDILTDEEIQGPLLADRQVILEKNEIPPQVQDADLLSLIWGVTNPLLLAFWMLVHIISDQTLHVHILNEITPYVQAIQEAPVLGFTVPPRVNIEVASLISNCGLLKAAYIETVRLYSRGLVTLKSAADFSIEESTSKVFGKKEKWGIKKGEYVSVPFWLANTDPATFTRPEEWDADRHLDTDEEGNDIGLQGNVLDNCGSFGLPAAKEMCERTCLAFVAGVLVLYEFEPKDKTGWKIPKAEFAAGVALPKGDFRVKIKRSELRAK</sequence>
<dbReference type="GO" id="GO:0020037">
    <property type="term" value="F:heme binding"/>
    <property type="evidence" value="ECO:0007669"/>
    <property type="project" value="InterPro"/>
</dbReference>
<evidence type="ECO:0000256" key="1">
    <source>
        <dbReference type="ARBA" id="ARBA00010617"/>
    </source>
</evidence>
<dbReference type="InterPro" id="IPR002403">
    <property type="entry name" value="Cyt_P450_E_grp-IV"/>
</dbReference>
<protein>
    <submittedName>
        <fullName evidence="5">Cytochrome P450</fullName>
    </submittedName>
</protein>
<dbReference type="GO" id="GO:0004497">
    <property type="term" value="F:monooxygenase activity"/>
    <property type="evidence" value="ECO:0007669"/>
    <property type="project" value="InterPro"/>
</dbReference>
<dbReference type="Gene3D" id="1.10.630.10">
    <property type="entry name" value="Cytochrome P450"/>
    <property type="match status" value="1"/>
</dbReference>
<comment type="similarity">
    <text evidence="1">Belongs to the cytochrome P450 family.</text>
</comment>
<evidence type="ECO:0000256" key="3">
    <source>
        <dbReference type="ARBA" id="ARBA00023004"/>
    </source>
</evidence>
<name>A0A9P4TSC7_9PEZI</name>
<proteinExistence type="inferred from homology"/>
<dbReference type="PANTHER" id="PTHR24306">
    <property type="match status" value="1"/>
</dbReference>
<keyword evidence="4" id="KW-1133">Transmembrane helix</keyword>
<dbReference type="GO" id="GO:0016705">
    <property type="term" value="F:oxidoreductase activity, acting on paired donors, with incorporation or reduction of molecular oxygen"/>
    <property type="evidence" value="ECO:0007669"/>
    <property type="project" value="InterPro"/>
</dbReference>
<dbReference type="AlphaFoldDB" id="A0A9P4TSC7"/>
<dbReference type="GO" id="GO:0005506">
    <property type="term" value="F:iron ion binding"/>
    <property type="evidence" value="ECO:0007669"/>
    <property type="project" value="InterPro"/>
</dbReference>
<dbReference type="Proteomes" id="UP000800235">
    <property type="component" value="Unassembled WGS sequence"/>
</dbReference>
<dbReference type="PRINTS" id="PR00465">
    <property type="entry name" value="EP450IV"/>
</dbReference>
<comment type="caution">
    <text evidence="5">The sequence shown here is derived from an EMBL/GenBank/DDBJ whole genome shotgun (WGS) entry which is preliminary data.</text>
</comment>
<dbReference type="InterPro" id="IPR036396">
    <property type="entry name" value="Cyt_P450_sf"/>
</dbReference>
<feature type="transmembrane region" description="Helical" evidence="4">
    <location>
        <begin position="13"/>
        <end position="34"/>
    </location>
</feature>
<keyword evidence="4" id="KW-0472">Membrane</keyword>
<evidence type="ECO:0000256" key="2">
    <source>
        <dbReference type="ARBA" id="ARBA00022723"/>
    </source>
</evidence>
<accession>A0A9P4TSC7</accession>
<evidence type="ECO:0000256" key="4">
    <source>
        <dbReference type="SAM" id="Phobius"/>
    </source>
</evidence>
<keyword evidence="6" id="KW-1185">Reference proteome</keyword>
<dbReference type="EMBL" id="MU007133">
    <property type="protein sequence ID" value="KAF2417996.1"/>
    <property type="molecule type" value="Genomic_DNA"/>
</dbReference>
<organism evidence="5 6">
    <name type="scientific">Tothia fuscella</name>
    <dbReference type="NCBI Taxonomy" id="1048955"/>
    <lineage>
        <taxon>Eukaryota</taxon>
        <taxon>Fungi</taxon>
        <taxon>Dikarya</taxon>
        <taxon>Ascomycota</taxon>
        <taxon>Pezizomycotina</taxon>
        <taxon>Dothideomycetes</taxon>
        <taxon>Pleosporomycetidae</taxon>
        <taxon>Venturiales</taxon>
        <taxon>Cylindrosympodiaceae</taxon>
        <taxon>Tothia</taxon>
    </lineage>
</organism>
<dbReference type="SUPFAM" id="SSF48264">
    <property type="entry name" value="Cytochrome P450"/>
    <property type="match status" value="1"/>
</dbReference>
<keyword evidence="3" id="KW-0408">Iron</keyword>
<dbReference type="PANTHER" id="PTHR24306:SF7">
    <property type="entry name" value="AHBB"/>
    <property type="match status" value="1"/>
</dbReference>
<evidence type="ECO:0000313" key="6">
    <source>
        <dbReference type="Proteomes" id="UP000800235"/>
    </source>
</evidence>
<gene>
    <name evidence="5" type="ORF">EJ08DRAFT_703256</name>
</gene>